<dbReference type="EMBL" id="SPVF01000254">
    <property type="protein sequence ID" value="TFW11692.1"/>
    <property type="molecule type" value="Genomic_DNA"/>
</dbReference>
<dbReference type="InterPro" id="IPR008962">
    <property type="entry name" value="PapD-like_sf"/>
</dbReference>
<dbReference type="RefSeq" id="WP_135209100.1">
    <property type="nucleotide sequence ID" value="NZ_SPVF01000254.1"/>
</dbReference>
<evidence type="ECO:0000313" key="1">
    <source>
        <dbReference type="EMBL" id="TFW11692.1"/>
    </source>
</evidence>
<comment type="caution">
    <text evidence="1">The sequence shown here is derived from an EMBL/GenBank/DDBJ whole genome shotgun (WGS) entry which is preliminary data.</text>
</comment>
<dbReference type="AlphaFoldDB" id="A0A4Y9RS19"/>
<sequence>MPFVRGLQFLFVLLAVLASVWARADLLLHPTRLVFEKNTRTAQLELINNGTEPATYRISLVNKRMTENGEFIAAKAAQGDERFADQLVRFAPHQVTLMPGTSQTVRVMLRKPADLARGEYRTHLQFDRVANPVAAGPAAGEAPPGEVGVAISVMVGASIPVIVRNGDLAAPSVALSQLELVKAGEAPALRFAIERAGETSLYGDLEASFTSASGKAQKVGQAAGVAVYTPNALRRATLPLAAPSGGLARGTLHLVLRSRPEAGSIVLGQADLAIP</sequence>
<accession>A0A4Y9RS19</accession>
<name>A0A4Y9RS19_9BURK</name>
<dbReference type="Proteomes" id="UP000298438">
    <property type="component" value="Unassembled WGS sequence"/>
</dbReference>
<keyword evidence="2" id="KW-1185">Reference proteome</keyword>
<evidence type="ECO:0000313" key="2">
    <source>
        <dbReference type="Proteomes" id="UP000298438"/>
    </source>
</evidence>
<dbReference type="OrthoDB" id="6658153at2"/>
<proteinExistence type="predicted"/>
<organism evidence="1 2">
    <name type="scientific">Zemynaea arenosa</name>
    <dbReference type="NCBI Taxonomy" id="2561931"/>
    <lineage>
        <taxon>Bacteria</taxon>
        <taxon>Pseudomonadati</taxon>
        <taxon>Pseudomonadota</taxon>
        <taxon>Betaproteobacteria</taxon>
        <taxon>Burkholderiales</taxon>
        <taxon>Oxalobacteraceae</taxon>
        <taxon>Telluria group</taxon>
        <taxon>Zemynaea</taxon>
    </lineage>
</organism>
<reference evidence="1 2" key="1">
    <citation type="submission" date="2019-03" db="EMBL/GenBank/DDBJ databases">
        <title>Draft Genome Sequence of Massilia arenosa sp. nov., a Novel Massilia Species Isolated from a Sandy-loam Maize Soil.</title>
        <authorList>
            <person name="Raths R."/>
            <person name="Peta V."/>
            <person name="Bucking H."/>
        </authorList>
    </citation>
    <scope>NUCLEOTIDE SEQUENCE [LARGE SCALE GENOMIC DNA]</scope>
    <source>
        <strain evidence="1 2">MC02</strain>
    </source>
</reference>
<dbReference type="Gene3D" id="2.60.40.10">
    <property type="entry name" value="Immunoglobulins"/>
    <property type="match status" value="1"/>
</dbReference>
<protein>
    <submittedName>
        <fullName evidence="1">Molecular chaperone</fullName>
    </submittedName>
</protein>
<dbReference type="InterPro" id="IPR013783">
    <property type="entry name" value="Ig-like_fold"/>
</dbReference>
<gene>
    <name evidence="1" type="ORF">E4L96_20610</name>
</gene>
<dbReference type="SUPFAM" id="SSF49354">
    <property type="entry name" value="PapD-like"/>
    <property type="match status" value="1"/>
</dbReference>